<proteinExistence type="predicted"/>
<dbReference type="RefSeq" id="XP_040718916.1">
    <property type="nucleotide sequence ID" value="XM_040859612.1"/>
</dbReference>
<accession>A0A1Y2EAP5</accession>
<gene>
    <name evidence="2" type="ORF">BCR38DRAFT_423911</name>
</gene>
<evidence type="ECO:0000313" key="2">
    <source>
        <dbReference type="EMBL" id="ORY68629.1"/>
    </source>
</evidence>
<evidence type="ECO:0000313" key="3">
    <source>
        <dbReference type="Proteomes" id="UP000193689"/>
    </source>
</evidence>
<evidence type="ECO:0000256" key="1">
    <source>
        <dbReference type="SAM" id="MobiDB-lite"/>
    </source>
</evidence>
<dbReference type="STRING" id="1141098.A0A1Y2EAP5"/>
<dbReference type="OrthoDB" id="5376010at2759"/>
<dbReference type="AlphaFoldDB" id="A0A1Y2EAP5"/>
<organism evidence="2 3">
    <name type="scientific">Pseudomassariella vexata</name>
    <dbReference type="NCBI Taxonomy" id="1141098"/>
    <lineage>
        <taxon>Eukaryota</taxon>
        <taxon>Fungi</taxon>
        <taxon>Dikarya</taxon>
        <taxon>Ascomycota</taxon>
        <taxon>Pezizomycotina</taxon>
        <taxon>Sordariomycetes</taxon>
        <taxon>Xylariomycetidae</taxon>
        <taxon>Amphisphaeriales</taxon>
        <taxon>Pseudomassariaceae</taxon>
        <taxon>Pseudomassariella</taxon>
    </lineage>
</organism>
<protein>
    <submittedName>
        <fullName evidence="2">Uncharacterized protein</fullName>
    </submittedName>
</protein>
<feature type="region of interest" description="Disordered" evidence="1">
    <location>
        <begin position="69"/>
        <end position="101"/>
    </location>
</feature>
<name>A0A1Y2EAP5_9PEZI</name>
<dbReference type="GeneID" id="63775824"/>
<dbReference type="InParanoid" id="A0A1Y2EAP5"/>
<keyword evidence="3" id="KW-1185">Reference proteome</keyword>
<comment type="caution">
    <text evidence="2">The sequence shown here is derived from an EMBL/GenBank/DDBJ whole genome shotgun (WGS) entry which is preliminary data.</text>
</comment>
<dbReference type="Proteomes" id="UP000193689">
    <property type="component" value="Unassembled WGS sequence"/>
</dbReference>
<dbReference type="EMBL" id="MCFJ01000003">
    <property type="protein sequence ID" value="ORY68629.1"/>
    <property type="molecule type" value="Genomic_DNA"/>
</dbReference>
<sequence length="101" mass="11298">MGGLGLVMLKPEEYRHWDGRLSGVLPFMGCYMSSVPTAPKIWLVENRREVLGAYRMPLYQQYGSEHIFDSGLPPSRQGQRARLGTPAGDAFFHNPDGDSNN</sequence>
<reference evidence="2 3" key="1">
    <citation type="submission" date="2016-07" db="EMBL/GenBank/DDBJ databases">
        <title>Pervasive Adenine N6-methylation of Active Genes in Fungi.</title>
        <authorList>
            <consortium name="DOE Joint Genome Institute"/>
            <person name="Mondo S.J."/>
            <person name="Dannebaum R.O."/>
            <person name="Kuo R.C."/>
            <person name="Labutti K."/>
            <person name="Haridas S."/>
            <person name="Kuo A."/>
            <person name="Salamov A."/>
            <person name="Ahrendt S.R."/>
            <person name="Lipzen A."/>
            <person name="Sullivan W."/>
            <person name="Andreopoulos W.B."/>
            <person name="Clum A."/>
            <person name="Lindquist E."/>
            <person name="Daum C."/>
            <person name="Ramamoorthy G.K."/>
            <person name="Gryganskyi A."/>
            <person name="Culley D."/>
            <person name="Magnuson J.K."/>
            <person name="James T.Y."/>
            <person name="O'Malley M.A."/>
            <person name="Stajich J.E."/>
            <person name="Spatafora J.W."/>
            <person name="Visel A."/>
            <person name="Grigoriev I.V."/>
        </authorList>
    </citation>
    <scope>NUCLEOTIDE SEQUENCE [LARGE SCALE GENOMIC DNA]</scope>
    <source>
        <strain evidence="2 3">CBS 129021</strain>
    </source>
</reference>